<dbReference type="Proteomes" id="UP001286313">
    <property type="component" value="Unassembled WGS sequence"/>
</dbReference>
<dbReference type="SUPFAM" id="SSF56219">
    <property type="entry name" value="DNase I-like"/>
    <property type="match status" value="1"/>
</dbReference>
<proteinExistence type="predicted"/>
<dbReference type="EMBL" id="JAWQEG010000353">
    <property type="protein sequence ID" value="KAK3891302.1"/>
    <property type="molecule type" value="Genomic_DNA"/>
</dbReference>
<sequence length="161" mass="18201">MTTNQPMQKKLTLISDNARGLQTNIGDLIHSYAIPYTPDVIATVETFLNPTIPTNFGHIQGYSGWHRRDHANGTFGGIAVCFHEGLAVEALDVDMDRHLELMFFRLWTRQCDTILLCIRYHPQWQGSDPIHFLHTNLDTLLLQHSCKHLVVIGPAHGSKGF</sequence>
<dbReference type="AlphaFoldDB" id="A0AAE1GGD4"/>
<evidence type="ECO:0000313" key="1">
    <source>
        <dbReference type="EMBL" id="KAK3891302.1"/>
    </source>
</evidence>
<comment type="caution">
    <text evidence="1">The sequence shown here is derived from an EMBL/GenBank/DDBJ whole genome shotgun (WGS) entry which is preliminary data.</text>
</comment>
<gene>
    <name evidence="1" type="ORF">Pcinc_004817</name>
</gene>
<organism evidence="1 2">
    <name type="scientific">Petrolisthes cinctipes</name>
    <name type="common">Flat porcelain crab</name>
    <dbReference type="NCBI Taxonomy" id="88211"/>
    <lineage>
        <taxon>Eukaryota</taxon>
        <taxon>Metazoa</taxon>
        <taxon>Ecdysozoa</taxon>
        <taxon>Arthropoda</taxon>
        <taxon>Crustacea</taxon>
        <taxon>Multicrustacea</taxon>
        <taxon>Malacostraca</taxon>
        <taxon>Eumalacostraca</taxon>
        <taxon>Eucarida</taxon>
        <taxon>Decapoda</taxon>
        <taxon>Pleocyemata</taxon>
        <taxon>Anomura</taxon>
        <taxon>Galatheoidea</taxon>
        <taxon>Porcellanidae</taxon>
        <taxon>Petrolisthes</taxon>
    </lineage>
</organism>
<keyword evidence="2" id="KW-1185">Reference proteome</keyword>
<accession>A0AAE1GGD4</accession>
<dbReference type="InterPro" id="IPR036691">
    <property type="entry name" value="Endo/exonu/phosph_ase_sf"/>
</dbReference>
<reference evidence="1" key="1">
    <citation type="submission" date="2023-10" db="EMBL/GenBank/DDBJ databases">
        <title>Genome assemblies of two species of porcelain crab, Petrolisthes cinctipes and Petrolisthes manimaculis (Anomura: Porcellanidae).</title>
        <authorList>
            <person name="Angst P."/>
        </authorList>
    </citation>
    <scope>NUCLEOTIDE SEQUENCE</scope>
    <source>
        <strain evidence="1">PB745_01</strain>
        <tissue evidence="1">Gill</tissue>
    </source>
</reference>
<dbReference type="Gene3D" id="3.60.10.10">
    <property type="entry name" value="Endonuclease/exonuclease/phosphatase"/>
    <property type="match status" value="1"/>
</dbReference>
<protein>
    <submittedName>
        <fullName evidence="1">Uncharacterized protein</fullName>
    </submittedName>
</protein>
<evidence type="ECO:0000313" key="2">
    <source>
        <dbReference type="Proteomes" id="UP001286313"/>
    </source>
</evidence>
<name>A0AAE1GGD4_PETCI</name>